<protein>
    <submittedName>
        <fullName evidence="1">Protein MS5</fullName>
    </submittedName>
</protein>
<keyword evidence="2" id="KW-1185">Reference proteome</keyword>
<sequence>MNWTVIPRSMAESHEMLCHAAKDYSRRLDESERFDIEGIVAPPGAIPLIPYDCQLPDRDKLQARGRNEIQQVQVNELRIGRLDMIVPIARPKGVTTKKPLIPWDRFSVKESELQNNDWIYLYLELVLCAIERVRISDIVKAVIETKEDMLTPNERLNAKNAVVYITFKGLANVRIAAADEHDERKAIIRRILNEHTGYLSLIGDLIGENEFVNIDPATFFNSPACLEALDRGQELLPRSPWMR</sequence>
<dbReference type="AlphaFoldDB" id="A0A8T2CKA9"/>
<dbReference type="NCBIfam" id="TIGR01572">
    <property type="entry name" value="A_thl_para_3677"/>
    <property type="match status" value="1"/>
</dbReference>
<dbReference type="Proteomes" id="UP000694251">
    <property type="component" value="Chromosome 6"/>
</dbReference>
<gene>
    <name evidence="1" type="ORF">ISN44_As06g001050</name>
</gene>
<evidence type="ECO:0000313" key="1">
    <source>
        <dbReference type="EMBL" id="KAG7595511.1"/>
    </source>
</evidence>
<comment type="caution">
    <text evidence="1">The sequence shown here is derived from an EMBL/GenBank/DDBJ whole genome shotgun (WGS) entry which is preliminary data.</text>
</comment>
<dbReference type="InterPro" id="IPR006462">
    <property type="entry name" value="MS5"/>
</dbReference>
<dbReference type="OrthoDB" id="1056146at2759"/>
<name>A0A8T2CKA9_ARASU</name>
<evidence type="ECO:0000313" key="2">
    <source>
        <dbReference type="Proteomes" id="UP000694251"/>
    </source>
</evidence>
<reference evidence="1 2" key="1">
    <citation type="submission" date="2020-12" db="EMBL/GenBank/DDBJ databases">
        <title>Concerted genomic and epigenomic changes stabilize Arabidopsis allopolyploids.</title>
        <authorList>
            <person name="Chen Z."/>
        </authorList>
    </citation>
    <scope>NUCLEOTIDE SEQUENCE [LARGE SCALE GENOMIC DNA]</scope>
    <source>
        <strain evidence="1">As9502</strain>
        <tissue evidence="1">Leaf</tissue>
    </source>
</reference>
<proteinExistence type="predicted"/>
<dbReference type="EMBL" id="JAEFBJ010000006">
    <property type="protein sequence ID" value="KAG7595511.1"/>
    <property type="molecule type" value="Genomic_DNA"/>
</dbReference>
<organism evidence="1 2">
    <name type="scientific">Arabidopsis suecica</name>
    <name type="common">Swedish thale-cress</name>
    <name type="synonym">Cardaminopsis suecica</name>
    <dbReference type="NCBI Taxonomy" id="45249"/>
    <lineage>
        <taxon>Eukaryota</taxon>
        <taxon>Viridiplantae</taxon>
        <taxon>Streptophyta</taxon>
        <taxon>Embryophyta</taxon>
        <taxon>Tracheophyta</taxon>
        <taxon>Spermatophyta</taxon>
        <taxon>Magnoliopsida</taxon>
        <taxon>eudicotyledons</taxon>
        <taxon>Gunneridae</taxon>
        <taxon>Pentapetalae</taxon>
        <taxon>rosids</taxon>
        <taxon>malvids</taxon>
        <taxon>Brassicales</taxon>
        <taxon>Brassicaceae</taxon>
        <taxon>Camelineae</taxon>
        <taxon>Arabidopsis</taxon>
    </lineage>
</organism>
<dbReference type="Pfam" id="PF04776">
    <property type="entry name" value="protein_MS5"/>
    <property type="match status" value="1"/>
</dbReference>
<accession>A0A8T2CKA9</accession>